<dbReference type="InterPro" id="IPR007111">
    <property type="entry name" value="NACHT_NTPase"/>
</dbReference>
<accession>A0ABS6S179</accession>
<evidence type="ECO:0000259" key="1">
    <source>
        <dbReference type="PROSITE" id="PS50837"/>
    </source>
</evidence>
<feature type="non-terminal residue" evidence="2">
    <location>
        <position position="1"/>
    </location>
</feature>
<reference evidence="2 3" key="1">
    <citation type="journal article" date="2020" name="J Geophys Res Biogeosci">
        <title>Magnetotaxis as an Adaptation to Enable Bacterial Shuttling of Microbial Sulfur and Sulfur Cycling Across Aquatic Oxic#Anoxic Interfaces.</title>
        <authorList>
            <person name="Li J."/>
            <person name="Liu P."/>
            <person name="Wang J."/>
            <person name="Roberts A.P."/>
            <person name="Pan Y."/>
        </authorList>
    </citation>
    <scope>NUCLEOTIDE SEQUENCE [LARGE SCALE GENOMIC DNA]</scope>
    <source>
        <strain evidence="2 3">MYR-1_YQ</strain>
    </source>
</reference>
<gene>
    <name evidence="2" type="ORF">HWQ67_13530</name>
</gene>
<dbReference type="PANTHER" id="PTHR46844">
    <property type="entry name" value="SLR5058 PROTEIN"/>
    <property type="match status" value="1"/>
</dbReference>
<keyword evidence="3" id="KW-1185">Reference proteome</keyword>
<name>A0ABS6S179_9BACT</name>
<proteinExistence type="predicted"/>
<evidence type="ECO:0000313" key="2">
    <source>
        <dbReference type="EMBL" id="MBV6342605.1"/>
    </source>
</evidence>
<sequence length="625" mass="71889">SPTVNPSQEFEERYRKRIILDHNTFNTKGLGLIDSFTLDLDQVFVDVRIDPSSNPNKPLTNLIETKELAQTKHIWDFIRISEDGRKKNQRVEGYALIGPPGCGKTTLLQNIAVILADKRHGLYNIRPYVPIFIPIRQVVKGIVKESKSKKPKNLNLGDIAKGYFSNEGLFPNLKPFDTWFEDKLKTGECIVLLDGLDEVGDEEDRKKVSAWVNQQINTYTESLFLLTSRPLGYKVAPLHGAYILEVQNFNAEQVKRFVNNWYLANEKRSEGNVDNYRVRERANRGAADLLQRLQTVPTLSALTANPLLLTMIAMVHRYRSALPGSRSELYGEICEVMLSRWRQVKGINDEFSSTQKRSVLETLACHMMEKKIREISRKDAIKITLKALRRIGVKKDDEDAFFLSLQGTSGLLVEREEGILGFAHLTFQEFLTVSCWLNKADSTRDWRNLVSDSWWHETLRLYATRGDATDIINACLEVKTVSALTLALECLEEVQLIDVEVREAIEGFFARNLESDDENLRRIALEVIMNRQLKLFTPIDDKRQISNDYVICAQYQLFIDDMRKKERYLQPDHWLDYTFPTGSANEPITGVRLNNAEEFCKWLTERQGGTITMLYRLPTLQEARL</sequence>
<comment type="caution">
    <text evidence="2">The sequence shown here is derived from an EMBL/GenBank/DDBJ whole genome shotgun (WGS) entry which is preliminary data.</text>
</comment>
<dbReference type="PROSITE" id="PS50837">
    <property type="entry name" value="NACHT"/>
    <property type="match status" value="1"/>
</dbReference>
<evidence type="ECO:0000313" key="3">
    <source>
        <dbReference type="Proteomes" id="UP001196980"/>
    </source>
</evidence>
<feature type="domain" description="NACHT" evidence="1">
    <location>
        <begin position="92"/>
        <end position="230"/>
    </location>
</feature>
<protein>
    <submittedName>
        <fullName evidence="2">SUMF1/EgtB/PvdO family nonheme iron enzyme</fullName>
    </submittedName>
</protein>
<dbReference type="PANTHER" id="PTHR46844:SF1">
    <property type="entry name" value="SLR5058 PROTEIN"/>
    <property type="match status" value="1"/>
</dbReference>
<dbReference type="Proteomes" id="UP001196980">
    <property type="component" value="Unassembled WGS sequence"/>
</dbReference>
<dbReference type="EMBL" id="JABXWD010000293">
    <property type="protein sequence ID" value="MBV6342605.1"/>
    <property type="molecule type" value="Genomic_DNA"/>
</dbReference>
<organism evidence="2 3">
    <name type="scientific">Candidatus Magnetobacterium casense</name>
    <dbReference type="NCBI Taxonomy" id="1455061"/>
    <lineage>
        <taxon>Bacteria</taxon>
        <taxon>Pseudomonadati</taxon>
        <taxon>Nitrospirota</taxon>
        <taxon>Thermodesulfovibrionia</taxon>
        <taxon>Thermodesulfovibrionales</taxon>
        <taxon>Candidatus Magnetobacteriaceae</taxon>
        <taxon>Candidatus Magnetobacterium</taxon>
    </lineage>
</organism>